<feature type="transmembrane region" description="Helical" evidence="2">
    <location>
        <begin position="95"/>
        <end position="118"/>
    </location>
</feature>
<keyword evidence="2" id="KW-0472">Membrane</keyword>
<keyword evidence="2" id="KW-0812">Transmembrane</keyword>
<feature type="region of interest" description="Disordered" evidence="1">
    <location>
        <begin position="297"/>
        <end position="340"/>
    </location>
</feature>
<dbReference type="RefSeq" id="WP_130412278.1">
    <property type="nucleotide sequence ID" value="NZ_SGWX01000001.1"/>
</dbReference>
<dbReference type="AlphaFoldDB" id="A0A4Q7LYN6"/>
<dbReference type="EMBL" id="SGWX01000001">
    <property type="protein sequence ID" value="RZS60395.1"/>
    <property type="molecule type" value="Genomic_DNA"/>
</dbReference>
<sequence length="481" mass="48820">MPLPEEPPAPRPGPTALRVAAHALWIGPVTTAVALTIGSTLVVATDHDPDFPGVMGALWLTAIALVVGLPISLLCSGAAGLAAGGVARALCGARAPLAVSALVGGLAATAAVGLPLVVLTTWPLGVPVLAICAVTGALSVLVAGRRQATRPHAPDDVATPRRGGVWLAAATTAGLATWTALLWSWVENGFALEPTELCASRLGVTESRTVYVGGQGFPPRSWCLAGDRVERLGTPWLAVVTVGLLVAGVGCALIWLVRRFGLARGASGRWAFGLVLAAVGVLGGWWALATDAAEPPAQARAQAAERDAQADTAEAEAAAAARIPAPGATSSPSPTPAPAPVSLDLARAELAVLQAQAQDVGGPSLLWQQPMAITEAPCADVVGGPGTALELYGRFTTRDLATASDNVDFLLITQANEDVAEAIVRAWNGGGVDGVDVMRGEYWLTPEATSTVASAHVGFDQGVGEVRVTTACAVSESGRPR</sequence>
<evidence type="ECO:0000256" key="2">
    <source>
        <dbReference type="SAM" id="Phobius"/>
    </source>
</evidence>
<keyword evidence="2" id="KW-1133">Transmembrane helix</keyword>
<proteinExistence type="predicted"/>
<feature type="transmembrane region" description="Helical" evidence="2">
    <location>
        <begin position="269"/>
        <end position="288"/>
    </location>
</feature>
<name>A0A4Q7LYN6_9MICO</name>
<feature type="transmembrane region" description="Helical" evidence="2">
    <location>
        <begin position="236"/>
        <end position="257"/>
    </location>
</feature>
<keyword evidence="4" id="KW-1185">Reference proteome</keyword>
<gene>
    <name evidence="3" type="ORF">EV386_0650</name>
</gene>
<feature type="compositionally biased region" description="Low complexity" evidence="1">
    <location>
        <begin position="310"/>
        <end position="332"/>
    </location>
</feature>
<feature type="transmembrane region" description="Helical" evidence="2">
    <location>
        <begin position="165"/>
        <end position="186"/>
    </location>
</feature>
<dbReference type="Proteomes" id="UP000293852">
    <property type="component" value="Unassembled WGS sequence"/>
</dbReference>
<dbReference type="OrthoDB" id="9955898at2"/>
<feature type="transmembrane region" description="Helical" evidence="2">
    <location>
        <begin position="21"/>
        <end position="44"/>
    </location>
</feature>
<organism evidence="3 4">
    <name type="scientific">Xylanimonas ulmi</name>
    <dbReference type="NCBI Taxonomy" id="228973"/>
    <lineage>
        <taxon>Bacteria</taxon>
        <taxon>Bacillati</taxon>
        <taxon>Actinomycetota</taxon>
        <taxon>Actinomycetes</taxon>
        <taxon>Micrococcales</taxon>
        <taxon>Promicromonosporaceae</taxon>
        <taxon>Xylanimonas</taxon>
    </lineage>
</organism>
<comment type="caution">
    <text evidence="3">The sequence shown here is derived from an EMBL/GenBank/DDBJ whole genome shotgun (WGS) entry which is preliminary data.</text>
</comment>
<reference evidence="3 4" key="1">
    <citation type="submission" date="2019-02" db="EMBL/GenBank/DDBJ databases">
        <title>Sequencing the genomes of 1000 actinobacteria strains.</title>
        <authorList>
            <person name="Klenk H.-P."/>
        </authorList>
    </citation>
    <scope>NUCLEOTIDE SEQUENCE [LARGE SCALE GENOMIC DNA]</scope>
    <source>
        <strain evidence="3 4">DSM 16932</strain>
    </source>
</reference>
<accession>A0A4Q7LYN6</accession>
<evidence type="ECO:0000256" key="1">
    <source>
        <dbReference type="SAM" id="MobiDB-lite"/>
    </source>
</evidence>
<evidence type="ECO:0000313" key="4">
    <source>
        <dbReference type="Proteomes" id="UP000293852"/>
    </source>
</evidence>
<feature type="transmembrane region" description="Helical" evidence="2">
    <location>
        <begin position="124"/>
        <end position="144"/>
    </location>
</feature>
<evidence type="ECO:0000313" key="3">
    <source>
        <dbReference type="EMBL" id="RZS60395.1"/>
    </source>
</evidence>
<protein>
    <submittedName>
        <fullName evidence="3">Uncharacterized protein</fullName>
    </submittedName>
</protein>
<feature type="transmembrane region" description="Helical" evidence="2">
    <location>
        <begin position="56"/>
        <end position="83"/>
    </location>
</feature>